<comment type="caution">
    <text evidence="1">The sequence shown here is derived from an EMBL/GenBank/DDBJ whole genome shotgun (WGS) entry which is preliminary data.</text>
</comment>
<reference evidence="1" key="1">
    <citation type="journal article" date="2014" name="Nucleic Acids Res.">
        <title>The evolutionary dynamics of variant antigen genes in Babesia reveal a history of genomic innovation underlying host-parasite interaction.</title>
        <authorList>
            <person name="Jackson A.P."/>
            <person name="Otto T.D."/>
            <person name="Darby A."/>
            <person name="Ramaprasad A."/>
            <person name="Xia D."/>
            <person name="Echaide I.E."/>
            <person name="Farber M."/>
            <person name="Gahlot S."/>
            <person name="Gamble J."/>
            <person name="Gupta D."/>
            <person name="Gupta Y."/>
            <person name="Jackson L."/>
            <person name="Malandrin L."/>
            <person name="Malas T.B."/>
            <person name="Moussa E."/>
            <person name="Nair M."/>
            <person name="Reid A.J."/>
            <person name="Sanders M."/>
            <person name="Sharma J."/>
            <person name="Tracey A."/>
            <person name="Quail M.A."/>
            <person name="Weir W."/>
            <person name="Wastling J.M."/>
            <person name="Hall N."/>
            <person name="Willadsen P."/>
            <person name="Lingelbach K."/>
            <person name="Shiels B."/>
            <person name="Tait A."/>
            <person name="Berriman M."/>
            <person name="Allred D.R."/>
            <person name="Pain A."/>
        </authorList>
    </citation>
    <scope>NUCLEOTIDE SEQUENCE</scope>
    <source>
        <strain evidence="1">1802A</strain>
    </source>
</reference>
<dbReference type="Proteomes" id="UP001195914">
    <property type="component" value="Unassembled WGS sequence"/>
</dbReference>
<gene>
    <name evidence="1" type="ORF">X943_002522</name>
</gene>
<dbReference type="EMBL" id="JAHBMH010000076">
    <property type="protein sequence ID" value="KAK1932182.1"/>
    <property type="molecule type" value="Genomic_DNA"/>
</dbReference>
<name>A0AAD9LDX6_BABDI</name>
<evidence type="ECO:0000313" key="1">
    <source>
        <dbReference type="EMBL" id="KAK1932182.1"/>
    </source>
</evidence>
<sequence length="462" mass="50189">MAQQECTDFQFKQGSLKDILEELAKLYNAETTRKKVFQQLKSYLGAYCAEKYLDAFYQDLDYGRGVSYSGGTIQAVTYAGKCICEAILQSPTDGRSVDTHSKHEGQTCGEKYFNALKECLPKAYAALFFLFFNVSTDCKGIGGGKWNGLKVNGSGHSNYLFEWLTDQDGSDDFIARGYRYGELHGSNDGQKVADPLKKAVSLTPSSTEGSLQNVLCGLMFVCDWDDALTGHACAFLYKFCDEVGKDTGGKLKERLSEVQPTISFENLKRVCGQLKGKLDSLVNGTSGLRAVCQKNTGLFKDLWDDGKFGAYCTWLKDNLKYAIESLNRMSSNPNVWSAQSLEISHTPGPFKYGFVFHDSKWESVKGKAKDYISALTDGGKGSLKELEKCLKGESLKHTYHTQASDLESSSESPSGAAAAGGATAVLGIGGAGFGAAYGFNLFGLKDIMSGVFGAIRGLVVGF</sequence>
<evidence type="ECO:0000313" key="2">
    <source>
        <dbReference type="Proteomes" id="UP001195914"/>
    </source>
</evidence>
<dbReference type="AlphaFoldDB" id="A0AAD9LDX6"/>
<accession>A0AAD9LDX6</accession>
<protein>
    <submittedName>
        <fullName evidence="1">Secreted antigen 3</fullName>
    </submittedName>
</protein>
<keyword evidence="2" id="KW-1185">Reference proteome</keyword>
<reference evidence="1" key="2">
    <citation type="submission" date="2021-05" db="EMBL/GenBank/DDBJ databases">
        <authorList>
            <person name="Pain A."/>
        </authorList>
    </citation>
    <scope>NUCLEOTIDE SEQUENCE</scope>
    <source>
        <strain evidence="1">1802A</strain>
    </source>
</reference>
<proteinExistence type="predicted"/>
<organism evidence="1 2">
    <name type="scientific">Babesia divergens</name>
    <dbReference type="NCBI Taxonomy" id="32595"/>
    <lineage>
        <taxon>Eukaryota</taxon>
        <taxon>Sar</taxon>
        <taxon>Alveolata</taxon>
        <taxon>Apicomplexa</taxon>
        <taxon>Aconoidasida</taxon>
        <taxon>Piroplasmida</taxon>
        <taxon>Babesiidae</taxon>
        <taxon>Babesia</taxon>
    </lineage>
</organism>